<dbReference type="Proteomes" id="UP000092952">
    <property type="component" value="Chromosome"/>
</dbReference>
<evidence type="ECO:0000256" key="6">
    <source>
        <dbReference type="ARBA" id="ARBA00023125"/>
    </source>
</evidence>
<accession>A0A1B1YQG4</accession>
<keyword evidence="6" id="KW-0238">DNA-binding</keyword>
<sequence>MATSIRLDAKTEQRLHSLSVRTGRSKAFYLRQIIEKGLEDVEDYYLAADVVERVRAGQEEVYSAEQVRKDLGLDD</sequence>
<organism evidence="7 8">
    <name type="scientific">Immundisolibacter cernigliae</name>
    <dbReference type="NCBI Taxonomy" id="1810504"/>
    <lineage>
        <taxon>Bacteria</taxon>
        <taxon>Pseudomonadati</taxon>
        <taxon>Pseudomonadota</taxon>
        <taxon>Gammaproteobacteria</taxon>
        <taxon>Immundisolibacterales</taxon>
        <taxon>Immundisolibacteraceae</taxon>
        <taxon>Immundisolibacter</taxon>
    </lineage>
</organism>
<dbReference type="EMBL" id="CP014671">
    <property type="protein sequence ID" value="ANX03018.1"/>
    <property type="molecule type" value="Genomic_DNA"/>
</dbReference>
<dbReference type="GO" id="GO:0003677">
    <property type="term" value="F:DNA binding"/>
    <property type="evidence" value="ECO:0007669"/>
    <property type="project" value="UniProtKB-KW"/>
</dbReference>
<dbReference type="GO" id="GO:0006355">
    <property type="term" value="P:regulation of DNA-templated transcription"/>
    <property type="evidence" value="ECO:0007669"/>
    <property type="project" value="InterPro"/>
</dbReference>
<evidence type="ECO:0000313" key="8">
    <source>
        <dbReference type="Proteomes" id="UP000092952"/>
    </source>
</evidence>
<dbReference type="InterPro" id="IPR010985">
    <property type="entry name" value="Ribbon_hlx_hlx"/>
</dbReference>
<evidence type="ECO:0000256" key="4">
    <source>
        <dbReference type="ARBA" id="ARBA00022490"/>
    </source>
</evidence>
<dbReference type="Pfam" id="PF05509">
    <property type="entry name" value="TraY"/>
    <property type="match status" value="1"/>
</dbReference>
<gene>
    <name evidence="7" type="ORF">PG2T_01630</name>
</gene>
<evidence type="ECO:0000256" key="3">
    <source>
        <dbReference type="ARBA" id="ARBA00020541"/>
    </source>
</evidence>
<evidence type="ECO:0000256" key="5">
    <source>
        <dbReference type="ARBA" id="ARBA00022971"/>
    </source>
</evidence>
<name>A0A1B1YQG4_9GAMM</name>
<dbReference type="InParanoid" id="A0A1B1YQG4"/>
<evidence type="ECO:0000313" key="7">
    <source>
        <dbReference type="EMBL" id="ANX03018.1"/>
    </source>
</evidence>
<dbReference type="GO" id="GO:0005737">
    <property type="term" value="C:cytoplasm"/>
    <property type="evidence" value="ECO:0007669"/>
    <property type="project" value="UniProtKB-SubCell"/>
</dbReference>
<evidence type="ECO:0000256" key="2">
    <source>
        <dbReference type="ARBA" id="ARBA00007183"/>
    </source>
</evidence>
<keyword evidence="8" id="KW-1185">Reference proteome</keyword>
<dbReference type="KEGG" id="gbi:PG2T_01630"/>
<comment type="subcellular location">
    <subcellularLocation>
        <location evidence="1">Cytoplasm</location>
    </subcellularLocation>
</comment>
<comment type="similarity">
    <text evidence="2">Belongs to the TraY family.</text>
</comment>
<dbReference type="OrthoDB" id="9812023at2"/>
<dbReference type="STRING" id="1810504.PG2T_01630"/>
<reference evidence="8" key="1">
    <citation type="submission" date="2016-03" db="EMBL/GenBank/DDBJ databases">
        <title>Complete genome sequence of Solimmundus cernigliae, representing a novel lineage of polycyclic aromatic hydrocarbon degraders within the Gammaproteobacteria.</title>
        <authorList>
            <person name="Singleton D.R."/>
            <person name="Dickey A.N."/>
            <person name="Scholl E.H."/>
            <person name="Wright F.A."/>
            <person name="Aitken M.D."/>
        </authorList>
    </citation>
    <scope>NUCLEOTIDE SEQUENCE [LARGE SCALE GENOMIC DNA]</scope>
    <source>
        <strain evidence="8">TR3.2</strain>
    </source>
</reference>
<dbReference type="RefSeq" id="WP_068802529.1">
    <property type="nucleotide sequence ID" value="NZ_CP014671.1"/>
</dbReference>
<dbReference type="InterPro" id="IPR008876">
    <property type="entry name" value="TraY"/>
</dbReference>
<dbReference type="SUPFAM" id="SSF47598">
    <property type="entry name" value="Ribbon-helix-helix"/>
    <property type="match status" value="1"/>
</dbReference>
<keyword evidence="4" id="KW-0963">Cytoplasm</keyword>
<proteinExistence type="inferred from homology"/>
<dbReference type="AlphaFoldDB" id="A0A1B1YQG4"/>
<protein>
    <recommendedName>
        <fullName evidence="3">Relaxosome protein TraY</fullName>
    </recommendedName>
</protein>
<keyword evidence="5" id="KW-0184">Conjugation</keyword>
<evidence type="ECO:0000256" key="1">
    <source>
        <dbReference type="ARBA" id="ARBA00004496"/>
    </source>
</evidence>